<evidence type="ECO:0000256" key="3">
    <source>
        <dbReference type="ARBA" id="ARBA00023125"/>
    </source>
</evidence>
<evidence type="ECO:0000256" key="2">
    <source>
        <dbReference type="ARBA" id="ARBA00022840"/>
    </source>
</evidence>
<dbReference type="GO" id="GO:0006302">
    <property type="term" value="P:double-strand break repair"/>
    <property type="evidence" value="ECO:0007669"/>
    <property type="project" value="TreeGrafter"/>
</dbReference>
<evidence type="ECO:0000259" key="4">
    <source>
        <dbReference type="PROSITE" id="PS51192"/>
    </source>
</evidence>
<evidence type="ECO:0000256" key="1">
    <source>
        <dbReference type="ARBA" id="ARBA00022741"/>
    </source>
</evidence>
<sequence length="442" mass="49843">MKELEEFLTGRIWLRNFTPFSKDLIDEHISGGLIAVSKGIGKDLVCARCLENSPQKIISFYCSKCEEACYYCRHCINMGRISSCTELITWKHPTQPPQKNHSFAWTGTLTNLQERASLKVSKSLEQNHSHLVYAVCGAGKTELLFVPIFKALQKGLRVCIAAPRTDVVLELSPRIKKAFPDTRIHTLYGGAPYEEGFADIVIATTHQLYRFQDAFDVMIVDEADAFPYSYDASLERAVIKAKKETAPVVYVSATPSERLLKKVPERSEIFRRFHGHDLPVPSFKPLWNYKKSLLKNKIPTKLADWITDKIRKKEPFLLFLPTIELIDHSIALFQKLDPSIEAVHSQDPQRKEKVMKLRDGEVAGLLTSTILERGITIPNVQVAVVGADDRIFDASALIQIAGRAGRSSEQPGGDVVFFHNGIAREMDKARNRIISYNARSRS</sequence>
<evidence type="ECO:0000259" key="5">
    <source>
        <dbReference type="PROSITE" id="PS51194"/>
    </source>
</evidence>
<dbReference type="PANTHER" id="PTHR30580">
    <property type="entry name" value="PRIMOSOMAL PROTEIN N"/>
    <property type="match status" value="1"/>
</dbReference>
<keyword evidence="6" id="KW-0378">Hydrolase</keyword>
<dbReference type="SMART" id="SM00487">
    <property type="entry name" value="DEXDc"/>
    <property type="match status" value="1"/>
</dbReference>
<dbReference type="GO" id="GO:0006310">
    <property type="term" value="P:DNA recombination"/>
    <property type="evidence" value="ECO:0007669"/>
    <property type="project" value="TreeGrafter"/>
</dbReference>
<dbReference type="SUPFAM" id="SSF52540">
    <property type="entry name" value="P-loop containing nucleoside triphosphate hydrolases"/>
    <property type="match status" value="1"/>
</dbReference>
<dbReference type="GO" id="GO:0006270">
    <property type="term" value="P:DNA replication initiation"/>
    <property type="evidence" value="ECO:0007669"/>
    <property type="project" value="TreeGrafter"/>
</dbReference>
<dbReference type="GO" id="GO:0005524">
    <property type="term" value="F:ATP binding"/>
    <property type="evidence" value="ECO:0007669"/>
    <property type="project" value="UniProtKB-KW"/>
</dbReference>
<keyword evidence="1" id="KW-0547">Nucleotide-binding</keyword>
<keyword evidence="2" id="KW-0067">ATP-binding</keyword>
<dbReference type="SMART" id="SM00490">
    <property type="entry name" value="HELICc"/>
    <property type="match status" value="1"/>
</dbReference>
<accession>A0A7H8Q5X6</accession>
<keyword evidence="3" id="KW-0238">DNA-binding</keyword>
<dbReference type="Proteomes" id="UP000509222">
    <property type="component" value="Chromosome"/>
</dbReference>
<dbReference type="GO" id="GO:0043138">
    <property type="term" value="F:3'-5' DNA helicase activity"/>
    <property type="evidence" value="ECO:0007669"/>
    <property type="project" value="TreeGrafter"/>
</dbReference>
<dbReference type="InterPro" id="IPR001650">
    <property type="entry name" value="Helicase_C-like"/>
</dbReference>
<dbReference type="EMBL" id="CP051177">
    <property type="protein sequence ID" value="QKX49348.1"/>
    <property type="molecule type" value="Genomic_DNA"/>
</dbReference>
<dbReference type="GO" id="GO:0003677">
    <property type="term" value="F:DNA binding"/>
    <property type="evidence" value="ECO:0007669"/>
    <property type="project" value="UniProtKB-KW"/>
</dbReference>
<keyword evidence="6" id="KW-0347">Helicase</keyword>
<evidence type="ECO:0000313" key="7">
    <source>
        <dbReference type="Proteomes" id="UP000509222"/>
    </source>
</evidence>
<dbReference type="PROSITE" id="PS51194">
    <property type="entry name" value="HELICASE_CTER"/>
    <property type="match status" value="1"/>
</dbReference>
<dbReference type="RefSeq" id="WP_036804375.1">
    <property type="nucleotide sequence ID" value="NZ_CP051177.1"/>
</dbReference>
<gene>
    <name evidence="6" type="ORF">HF394_01465</name>
</gene>
<reference evidence="7" key="1">
    <citation type="submission" date="2020-06" db="EMBL/GenBank/DDBJ databases">
        <title>Isolation of Planomicrobium glaciei.</title>
        <authorList>
            <person name="Malisova L."/>
            <person name="Safrankova R."/>
            <person name="Jakubu V."/>
            <person name="Spanelova P."/>
        </authorList>
    </citation>
    <scope>NUCLEOTIDE SEQUENCE [LARGE SCALE GENOMIC DNA]</scope>
    <source>
        <strain evidence="7">NRL-ATB46093</strain>
    </source>
</reference>
<protein>
    <submittedName>
        <fullName evidence="6">DEAD/DEAH box helicase family protein</fullName>
    </submittedName>
</protein>
<feature type="domain" description="Helicase C-terminal" evidence="5">
    <location>
        <begin position="302"/>
        <end position="442"/>
    </location>
</feature>
<dbReference type="Gene3D" id="3.40.50.300">
    <property type="entry name" value="P-loop containing nucleotide triphosphate hydrolases"/>
    <property type="match status" value="2"/>
</dbReference>
<name>A0A7H8Q5X6_9BACL</name>
<dbReference type="PROSITE" id="PS51192">
    <property type="entry name" value="HELICASE_ATP_BIND_1"/>
    <property type="match status" value="1"/>
</dbReference>
<dbReference type="PANTHER" id="PTHR30580:SF1">
    <property type="entry name" value="COMF OPERON PROTEIN 1"/>
    <property type="match status" value="1"/>
</dbReference>
<dbReference type="InterPro" id="IPR027417">
    <property type="entry name" value="P-loop_NTPase"/>
</dbReference>
<dbReference type="InterPro" id="IPR014001">
    <property type="entry name" value="Helicase_ATP-bd"/>
</dbReference>
<dbReference type="AlphaFoldDB" id="A0A7H8Q5X6"/>
<dbReference type="InterPro" id="IPR011545">
    <property type="entry name" value="DEAD/DEAH_box_helicase_dom"/>
</dbReference>
<dbReference type="Pfam" id="PF00270">
    <property type="entry name" value="DEAD"/>
    <property type="match status" value="1"/>
</dbReference>
<evidence type="ECO:0000313" key="6">
    <source>
        <dbReference type="EMBL" id="QKX49348.1"/>
    </source>
</evidence>
<dbReference type="Pfam" id="PF00271">
    <property type="entry name" value="Helicase_C"/>
    <property type="match status" value="1"/>
</dbReference>
<keyword evidence="7" id="KW-1185">Reference proteome</keyword>
<proteinExistence type="predicted"/>
<organism evidence="6 7">
    <name type="scientific">Planococcus glaciei</name>
    <dbReference type="NCBI Taxonomy" id="459472"/>
    <lineage>
        <taxon>Bacteria</taxon>
        <taxon>Bacillati</taxon>
        <taxon>Bacillota</taxon>
        <taxon>Bacilli</taxon>
        <taxon>Bacillales</taxon>
        <taxon>Caryophanaceae</taxon>
        <taxon>Planococcus</taxon>
    </lineage>
</organism>
<feature type="domain" description="Helicase ATP-binding" evidence="4">
    <location>
        <begin position="121"/>
        <end position="273"/>
    </location>
</feature>